<sequence>MAEYGTVVANFKRDTIYIDNVLINTIEVVDKNEDELIIDFSEYIQEKLTTDFATDIHIILIHFDISVMSVGKVINKFLLIYSNAEKLLEKTQILGKEV</sequence>
<comment type="caution">
    <text evidence="1">The sequence shown here is derived from an EMBL/GenBank/DDBJ whole genome shotgun (WGS) entry which is preliminary data.</text>
</comment>
<organism evidence="1 2">
    <name type="scientific">Diversispora eburnea</name>
    <dbReference type="NCBI Taxonomy" id="1213867"/>
    <lineage>
        <taxon>Eukaryota</taxon>
        <taxon>Fungi</taxon>
        <taxon>Fungi incertae sedis</taxon>
        <taxon>Mucoromycota</taxon>
        <taxon>Glomeromycotina</taxon>
        <taxon>Glomeromycetes</taxon>
        <taxon>Diversisporales</taxon>
        <taxon>Diversisporaceae</taxon>
        <taxon>Diversispora</taxon>
    </lineage>
</organism>
<proteinExistence type="predicted"/>
<accession>A0A9N8VXR5</accession>
<gene>
    <name evidence="1" type="ORF">DEBURN_LOCUS3116</name>
</gene>
<dbReference type="OrthoDB" id="2485453at2759"/>
<evidence type="ECO:0000313" key="1">
    <source>
        <dbReference type="EMBL" id="CAG8470073.1"/>
    </source>
</evidence>
<name>A0A9N8VXR5_9GLOM</name>
<dbReference type="EMBL" id="CAJVPK010000188">
    <property type="protein sequence ID" value="CAG8470073.1"/>
    <property type="molecule type" value="Genomic_DNA"/>
</dbReference>
<keyword evidence="2" id="KW-1185">Reference proteome</keyword>
<evidence type="ECO:0000313" key="2">
    <source>
        <dbReference type="Proteomes" id="UP000789706"/>
    </source>
</evidence>
<reference evidence="1" key="1">
    <citation type="submission" date="2021-06" db="EMBL/GenBank/DDBJ databases">
        <authorList>
            <person name="Kallberg Y."/>
            <person name="Tangrot J."/>
            <person name="Rosling A."/>
        </authorList>
    </citation>
    <scope>NUCLEOTIDE SEQUENCE</scope>
    <source>
        <strain evidence="1">AZ414A</strain>
    </source>
</reference>
<protein>
    <submittedName>
        <fullName evidence="1">10670_t:CDS:1</fullName>
    </submittedName>
</protein>
<dbReference type="AlphaFoldDB" id="A0A9N8VXR5"/>
<dbReference type="Proteomes" id="UP000789706">
    <property type="component" value="Unassembled WGS sequence"/>
</dbReference>